<sequence>MAEEDNQSLHNESNHLENPYLHLREFEEPRNTSKDPLHVPNGPMTRSKTKTLKDALNALVLKVSTKSELEGPLEYQEEILVSIVSHSYQTYFGFPGSDLNIDCGLRDHVITRFASVGIRARLRNKQQNSGADRRGNTVRMAARNVRSDFEEFVDENVDGGEDDYDFASAGQGIRSGPNRARRNVNFHGRSTYEDMDGDLDTIKLKIPSFQGKNDSEAYLEWEKKIVISRRRNDEQPVQTWGEMKVLMRRRLVPNHYYRDLYLKLQGLNQGYKTVDEYHKEMEIAMIRANVVEDREATMTRFLNGLNRDIANVVELQHYVELEDMVHMATKVERQLRRGHARPAFNSGKSETQPKRTRDVKCFRRQGHGHYASECPNKRIMVIRDNGDVESESDSSDCEGMPPLEDSDGDELALPIEESLVISKVVVPFSIGKYVDEVLCDVVSMQASHILLGRPWQYDRKAIHDGVKNRYTIVKDGKTITLVPLTPKQVYDDQIKLKSEHEAMGRENQGEEQGERRPSDSARTQTTTTHSATHPNTSKYSANTPNKSNHSTTTQKHPNLVESGGKTRGVKKVRKCDEYCVEKLKKQPNFYAREGEVRSVFFTNKPMILLVYKEAYFNTNDLDHIVPSVAISLLQEFDDVFPDDTPSELPPLRGIQHQIDFVPGASIPNRPAYRSNPEETKELQRQVDELMEKGYICESMSPYVVPVLLVPKKDGTWRMCVDCRGINNITVKYRHPISRLDDMLDELHGSCIFSKIDLKNGYYQIRMKEGDEWKTAFKTKHGLYEWLVMSFGLTNAPSTFMRLMNHVLHAFIGKFVVVYFDDILIYSKNLTEHLDHLRNVLSVLRSEKLYANLKKCAFCMEKIVFLGYVVTAQGIEMDEEKVKAIRDWPTPKSISEVRSFHGLASFYRRFVKDFSTIAAPLNEVVKKSVGFRWGEEQELAFVLLKDKLCFAPILALPDFTKAFEIECDASGIGIGVVLMQDRRPIAYFSEKLSEATLNYPTYDKELYALVRALETWQHYLWPKEFVIHSDHESLKHLKGQGKLNRRHAKWVEFIETFPYVIKYKQGKENIVADALSRMYVLLHTMNTRLLGFDYVKELYDNDSDFAEIYNACGHLAFGKFYLMDGYLFKENRSCVPASSLRELLVREAHGGGLMSLWGCKNLGYISMDFVLGLPRSKKGRDSIFVVVDKFSKMALFIACHKIDDASHITDLFFREIGKLGTKLLFSTTCHPQTDGQTEVVNRTLSQLLRVVIQKNLKRWEECLPFVEFAYNRTVHSTTTFSPFEIVYGFNPLTPMDLIPLRFEERVSLDGKKKAKMVRELHEGVRLQIEKKNRLYISKANKGRKLVVFQPGDWVWVHMCKEQFPNQRKSKLQPRGDGPFQVLERINGNAYKIDLPDFDSRSNPFEERGDDADQPRNTSKDPLHVPNGPMTRSKTKTLKDALNALVLKVSTKSELEVLERTESDLSKINLLRGVILLIPIVLVRWGRYRDLLNTCPHHGFETWRLVSYFYEGLTPRDRQMVELMCNGTFEDKNPNEAMEYLDLLAENAQN</sequence>
<protein>
    <submittedName>
        <fullName evidence="1">Uncharacterized protein</fullName>
    </submittedName>
</protein>
<name>A0ACC4BML0_POPAL</name>
<organism evidence="1 2">
    <name type="scientific">Populus alba</name>
    <name type="common">White poplar</name>
    <dbReference type="NCBI Taxonomy" id="43335"/>
    <lineage>
        <taxon>Eukaryota</taxon>
        <taxon>Viridiplantae</taxon>
        <taxon>Streptophyta</taxon>
        <taxon>Embryophyta</taxon>
        <taxon>Tracheophyta</taxon>
        <taxon>Spermatophyta</taxon>
        <taxon>Magnoliopsida</taxon>
        <taxon>eudicotyledons</taxon>
        <taxon>Gunneridae</taxon>
        <taxon>Pentapetalae</taxon>
        <taxon>rosids</taxon>
        <taxon>fabids</taxon>
        <taxon>Malpighiales</taxon>
        <taxon>Salicaceae</taxon>
        <taxon>Saliceae</taxon>
        <taxon>Populus</taxon>
    </lineage>
</organism>
<reference evidence="1 2" key="1">
    <citation type="journal article" date="2024" name="Plant Biotechnol. J.">
        <title>Genome and CRISPR/Cas9 system of a widespread forest tree (Populus alba) in the world.</title>
        <authorList>
            <person name="Liu Y.J."/>
            <person name="Jiang P.F."/>
            <person name="Han X.M."/>
            <person name="Li X.Y."/>
            <person name="Wang H.M."/>
            <person name="Wang Y.J."/>
            <person name="Wang X.X."/>
            <person name="Zeng Q.Y."/>
        </authorList>
    </citation>
    <scope>NUCLEOTIDE SEQUENCE [LARGE SCALE GENOMIC DNA]</scope>
    <source>
        <strain evidence="2">cv. PAL-ZL1</strain>
    </source>
</reference>
<keyword evidence="2" id="KW-1185">Reference proteome</keyword>
<accession>A0ACC4BML0</accession>
<dbReference type="Proteomes" id="UP000309997">
    <property type="component" value="Unassembled WGS sequence"/>
</dbReference>
<evidence type="ECO:0000313" key="2">
    <source>
        <dbReference type="Proteomes" id="UP000309997"/>
    </source>
</evidence>
<dbReference type="EMBL" id="RCHU02000009">
    <property type="protein sequence ID" value="KAL3579617.1"/>
    <property type="molecule type" value="Genomic_DNA"/>
</dbReference>
<evidence type="ECO:0000313" key="1">
    <source>
        <dbReference type="EMBL" id="KAL3579617.1"/>
    </source>
</evidence>
<proteinExistence type="predicted"/>
<gene>
    <name evidence="1" type="ORF">D5086_017452</name>
</gene>
<comment type="caution">
    <text evidence="1">The sequence shown here is derived from an EMBL/GenBank/DDBJ whole genome shotgun (WGS) entry which is preliminary data.</text>
</comment>